<feature type="compositionally biased region" description="Acidic residues" evidence="1">
    <location>
        <begin position="27"/>
        <end position="44"/>
    </location>
</feature>
<feature type="compositionally biased region" description="Basic residues" evidence="1">
    <location>
        <begin position="66"/>
        <end position="79"/>
    </location>
</feature>
<evidence type="ECO:0000256" key="1">
    <source>
        <dbReference type="SAM" id="MobiDB-lite"/>
    </source>
</evidence>
<dbReference type="EMBL" id="AKHW03006295">
    <property type="protein sequence ID" value="KYO21299.1"/>
    <property type="molecule type" value="Genomic_DNA"/>
</dbReference>
<reference evidence="2 3" key="1">
    <citation type="journal article" date="2012" name="Genome Biol.">
        <title>Sequencing three crocodilian genomes to illuminate the evolution of archosaurs and amniotes.</title>
        <authorList>
            <person name="St John J.A."/>
            <person name="Braun E.L."/>
            <person name="Isberg S.R."/>
            <person name="Miles L.G."/>
            <person name="Chong A.Y."/>
            <person name="Gongora J."/>
            <person name="Dalzell P."/>
            <person name="Moran C."/>
            <person name="Bed'hom B."/>
            <person name="Abzhanov A."/>
            <person name="Burgess S.C."/>
            <person name="Cooksey A.M."/>
            <person name="Castoe T.A."/>
            <person name="Crawford N.G."/>
            <person name="Densmore L.D."/>
            <person name="Drew J.C."/>
            <person name="Edwards S.V."/>
            <person name="Faircloth B.C."/>
            <person name="Fujita M.K."/>
            <person name="Greenwold M.J."/>
            <person name="Hoffmann F.G."/>
            <person name="Howard J.M."/>
            <person name="Iguchi T."/>
            <person name="Janes D.E."/>
            <person name="Khan S.Y."/>
            <person name="Kohno S."/>
            <person name="de Koning A.J."/>
            <person name="Lance S.L."/>
            <person name="McCarthy F.M."/>
            <person name="McCormack J.E."/>
            <person name="Merchant M.E."/>
            <person name="Peterson D.G."/>
            <person name="Pollock D.D."/>
            <person name="Pourmand N."/>
            <person name="Raney B.J."/>
            <person name="Roessler K.A."/>
            <person name="Sanford J.R."/>
            <person name="Sawyer R.H."/>
            <person name="Schmidt C.J."/>
            <person name="Triplett E.W."/>
            <person name="Tuberville T.D."/>
            <person name="Venegas-Anaya M."/>
            <person name="Howard J.T."/>
            <person name="Jarvis E.D."/>
            <person name="Guillette L.J.Jr."/>
            <person name="Glenn T.C."/>
            <person name="Green R.E."/>
            <person name="Ray D.A."/>
        </authorList>
    </citation>
    <scope>NUCLEOTIDE SEQUENCE [LARGE SCALE GENOMIC DNA]</scope>
    <source>
        <strain evidence="2">KSC_2009_1</strain>
    </source>
</reference>
<protein>
    <submittedName>
        <fullName evidence="2">Uncharacterized protein</fullName>
    </submittedName>
</protein>
<proteinExistence type="predicted"/>
<keyword evidence="3" id="KW-1185">Reference proteome</keyword>
<feature type="region of interest" description="Disordered" evidence="1">
    <location>
        <begin position="1"/>
        <end position="156"/>
    </location>
</feature>
<comment type="caution">
    <text evidence="2">The sequence shown here is derived from an EMBL/GenBank/DDBJ whole genome shotgun (WGS) entry which is preliminary data.</text>
</comment>
<organism evidence="2 3">
    <name type="scientific">Alligator mississippiensis</name>
    <name type="common">American alligator</name>
    <dbReference type="NCBI Taxonomy" id="8496"/>
    <lineage>
        <taxon>Eukaryota</taxon>
        <taxon>Metazoa</taxon>
        <taxon>Chordata</taxon>
        <taxon>Craniata</taxon>
        <taxon>Vertebrata</taxon>
        <taxon>Euteleostomi</taxon>
        <taxon>Archelosauria</taxon>
        <taxon>Archosauria</taxon>
        <taxon>Crocodylia</taxon>
        <taxon>Alligatoridae</taxon>
        <taxon>Alligatorinae</taxon>
        <taxon>Alligator</taxon>
    </lineage>
</organism>
<name>A0A151M9X6_ALLMI</name>
<evidence type="ECO:0000313" key="3">
    <source>
        <dbReference type="Proteomes" id="UP000050525"/>
    </source>
</evidence>
<accession>A0A151M9X6</accession>
<feature type="compositionally biased region" description="Polar residues" evidence="1">
    <location>
        <begin position="147"/>
        <end position="156"/>
    </location>
</feature>
<dbReference type="Proteomes" id="UP000050525">
    <property type="component" value="Unassembled WGS sequence"/>
</dbReference>
<sequence>MDSFIVEETLEAEQRDNVIEAANQLTESEEPQMEEDQSEGEGAQESEPVGMDLELPGNKGKEPGSVKRKKKRSAKPKKKRVEEEGEKFRETEGGALRKEVAKTGELPVDRRDVEEGGREDSVGFLSPTVTEHLARATGVRKVGGDTSELSSGTDET</sequence>
<gene>
    <name evidence="2" type="ORF">Y1Q_0001547</name>
</gene>
<dbReference type="AlphaFoldDB" id="A0A151M9X6"/>
<feature type="compositionally biased region" description="Basic and acidic residues" evidence="1">
    <location>
        <begin position="80"/>
        <end position="121"/>
    </location>
</feature>
<evidence type="ECO:0000313" key="2">
    <source>
        <dbReference type="EMBL" id="KYO21299.1"/>
    </source>
</evidence>